<proteinExistence type="inferred from homology"/>
<dbReference type="PANTHER" id="PTHR11923">
    <property type="entry name" value="SCAVENGER RECEPTOR CLASS B TYPE-1 SR-B1"/>
    <property type="match status" value="1"/>
</dbReference>
<dbReference type="Proteomes" id="UP000823561">
    <property type="component" value="Chromosome 12"/>
</dbReference>
<dbReference type="InterPro" id="IPR002159">
    <property type="entry name" value="CD36_fam"/>
</dbReference>
<feature type="transmembrane region" description="Helical" evidence="7">
    <location>
        <begin position="7"/>
        <end position="28"/>
    </location>
</feature>
<keyword evidence="5 7" id="KW-0472">Membrane</keyword>
<evidence type="ECO:0000256" key="6">
    <source>
        <dbReference type="ARBA" id="ARBA00023180"/>
    </source>
</evidence>
<dbReference type="PRINTS" id="PR01609">
    <property type="entry name" value="CD36FAMILY"/>
</dbReference>
<dbReference type="AlphaFoldDB" id="A0AAV6GES8"/>
<keyword evidence="9" id="KW-1185">Reference proteome</keyword>
<evidence type="ECO:0000256" key="7">
    <source>
        <dbReference type="SAM" id="Phobius"/>
    </source>
</evidence>
<protein>
    <submittedName>
        <fullName evidence="8">Uncharacterized protein</fullName>
    </submittedName>
</protein>
<comment type="subcellular location">
    <subcellularLocation>
        <location evidence="1">Membrane</location>
    </subcellularLocation>
</comment>
<feature type="transmembrane region" description="Helical" evidence="7">
    <location>
        <begin position="446"/>
        <end position="468"/>
    </location>
</feature>
<organism evidence="8 9">
    <name type="scientific">Alosa alosa</name>
    <name type="common">allis shad</name>
    <dbReference type="NCBI Taxonomy" id="278164"/>
    <lineage>
        <taxon>Eukaryota</taxon>
        <taxon>Metazoa</taxon>
        <taxon>Chordata</taxon>
        <taxon>Craniata</taxon>
        <taxon>Vertebrata</taxon>
        <taxon>Euteleostomi</taxon>
        <taxon>Actinopterygii</taxon>
        <taxon>Neopterygii</taxon>
        <taxon>Teleostei</taxon>
        <taxon>Clupei</taxon>
        <taxon>Clupeiformes</taxon>
        <taxon>Clupeoidei</taxon>
        <taxon>Clupeidae</taxon>
        <taxon>Alosa</taxon>
    </lineage>
</organism>
<evidence type="ECO:0000256" key="1">
    <source>
        <dbReference type="ARBA" id="ARBA00004370"/>
    </source>
</evidence>
<gene>
    <name evidence="8" type="ORF">AALO_G00160950</name>
</gene>
<dbReference type="GO" id="GO:0016020">
    <property type="term" value="C:membrane"/>
    <property type="evidence" value="ECO:0007669"/>
    <property type="project" value="UniProtKB-SubCell"/>
</dbReference>
<dbReference type="EMBL" id="JADWDJ010000012">
    <property type="protein sequence ID" value="KAG5272037.1"/>
    <property type="molecule type" value="Genomic_DNA"/>
</dbReference>
<evidence type="ECO:0000256" key="5">
    <source>
        <dbReference type="ARBA" id="ARBA00023136"/>
    </source>
</evidence>
<dbReference type="InterPro" id="IPR005429">
    <property type="entry name" value="LimpII"/>
</dbReference>
<evidence type="ECO:0000256" key="2">
    <source>
        <dbReference type="ARBA" id="ARBA00010532"/>
    </source>
</evidence>
<keyword evidence="3 7" id="KW-0812">Transmembrane</keyword>
<evidence type="ECO:0000313" key="8">
    <source>
        <dbReference type="EMBL" id="KAG5272037.1"/>
    </source>
</evidence>
<reference evidence="8" key="1">
    <citation type="submission" date="2020-10" db="EMBL/GenBank/DDBJ databases">
        <title>Chromosome-scale genome assembly of the Allis shad, Alosa alosa.</title>
        <authorList>
            <person name="Margot Z."/>
            <person name="Christophe K."/>
            <person name="Cabau C."/>
            <person name="Louis A."/>
            <person name="Berthelot C."/>
            <person name="Parey E."/>
            <person name="Roest Crollius H."/>
            <person name="Montfort J."/>
            <person name="Robinson-Rechavi M."/>
            <person name="Bucao C."/>
            <person name="Bouchez O."/>
            <person name="Gislard M."/>
            <person name="Lluch J."/>
            <person name="Milhes M."/>
            <person name="Lampietro C."/>
            <person name="Lopez Roques C."/>
            <person name="Donnadieu C."/>
            <person name="Braasch I."/>
            <person name="Desvignes T."/>
            <person name="Postlethwait J."/>
            <person name="Bobe J."/>
            <person name="Guiguen Y."/>
        </authorList>
    </citation>
    <scope>NUCLEOTIDE SEQUENCE</scope>
    <source>
        <strain evidence="8">M-15738</strain>
        <tissue evidence="8">Blood</tissue>
    </source>
</reference>
<sequence>MMRKSCCIYATGIIATHLLIVGIALMIADVFPGLMTKRLKGEITLTEGSKVFDSWKNPPPPVFMEFFFFNVTNPEEYLAGLAKPRVVEVGPYTYREYRSKENVTFVENGTKVAAYTPKTFVFLPEKSKGNPEVDLITSVNVPAVAVMNKVQGSFFVTPAVKAWMKMLNITGILTTRTVSELLWGYEDPLLKKVSALKKDVEKDFGFMINKNGSHDGEFVYLTGEEDYLDYGRVDTWKGQRKLTYWGSNYSNLIQGSDGSAFHAYLTKEETLNIFTPDLCRSIYMKFDKDVEVKGIPAYRFTPPRSVLASVEENPDNAGFCLSSKNCLGSGVLKVDVCKKGVPVVVSFPHFYLGADDYINAIDGISPVKEHHQTYLDLNPTTGIIVRASKRAQFNILVERLSSFPITSGLDRTVFPLFFLNETVVVDDASAARLHKLLLIVKIGSNFPIFIIALGALLVIILLVLIIRLHKKKIEVKRFDFSEAYPYLPTTAKEDTIYSPVNDKTEDYSDNSKNGNYVGMTPVKAERA</sequence>
<dbReference type="GO" id="GO:0005764">
    <property type="term" value="C:lysosome"/>
    <property type="evidence" value="ECO:0007669"/>
    <property type="project" value="InterPro"/>
</dbReference>
<dbReference type="GO" id="GO:0006622">
    <property type="term" value="P:protein targeting to lysosome"/>
    <property type="evidence" value="ECO:0007669"/>
    <property type="project" value="TreeGrafter"/>
</dbReference>
<evidence type="ECO:0000313" key="9">
    <source>
        <dbReference type="Proteomes" id="UP000823561"/>
    </source>
</evidence>
<keyword evidence="4 7" id="KW-1133">Transmembrane helix</keyword>
<dbReference type="PRINTS" id="PR01611">
    <property type="entry name" value="LIMPII"/>
</dbReference>
<dbReference type="GO" id="GO:0005044">
    <property type="term" value="F:scavenger receptor activity"/>
    <property type="evidence" value="ECO:0007669"/>
    <property type="project" value="InterPro"/>
</dbReference>
<dbReference type="Pfam" id="PF01130">
    <property type="entry name" value="CD36"/>
    <property type="match status" value="1"/>
</dbReference>
<keyword evidence="6" id="KW-0325">Glycoprotein</keyword>
<accession>A0AAV6GES8</accession>
<evidence type="ECO:0000256" key="3">
    <source>
        <dbReference type="ARBA" id="ARBA00022692"/>
    </source>
</evidence>
<dbReference type="GO" id="GO:0006898">
    <property type="term" value="P:receptor-mediated endocytosis"/>
    <property type="evidence" value="ECO:0007669"/>
    <property type="project" value="TreeGrafter"/>
</dbReference>
<comment type="caution">
    <text evidence="8">The sequence shown here is derived from an EMBL/GenBank/DDBJ whole genome shotgun (WGS) entry which is preliminary data.</text>
</comment>
<evidence type="ECO:0000256" key="4">
    <source>
        <dbReference type="ARBA" id="ARBA00022989"/>
    </source>
</evidence>
<dbReference type="PANTHER" id="PTHR11923:SF94">
    <property type="entry name" value="LYSOSOME MEMBRANE PROTEIN 2"/>
    <property type="match status" value="1"/>
</dbReference>
<comment type="similarity">
    <text evidence="2">Belongs to the CD36 family.</text>
</comment>
<name>A0AAV6GES8_9TELE</name>